<dbReference type="EMBL" id="CAJOBR010095368">
    <property type="protein sequence ID" value="CAF5146477.1"/>
    <property type="molecule type" value="Genomic_DNA"/>
</dbReference>
<sequence>ISVFDYYVDEACEWDLWTAKVDELNENIQDRIDIFGNVLLQTVDLARAQYFLKYA</sequence>
<dbReference type="AlphaFoldDB" id="A0A822GMG2"/>
<name>A0A822GMG2_9BILA</name>
<feature type="non-terminal residue" evidence="1">
    <location>
        <position position="55"/>
    </location>
</feature>
<evidence type="ECO:0000313" key="2">
    <source>
        <dbReference type="Proteomes" id="UP000663848"/>
    </source>
</evidence>
<proteinExistence type="predicted"/>
<dbReference type="Proteomes" id="UP000663848">
    <property type="component" value="Unassembled WGS sequence"/>
</dbReference>
<accession>A0A822GMG2</accession>
<feature type="non-terminal residue" evidence="1">
    <location>
        <position position="1"/>
    </location>
</feature>
<gene>
    <name evidence="1" type="ORF">QYT958_LOCUS48185</name>
</gene>
<protein>
    <submittedName>
        <fullName evidence="1">Uncharacterized protein</fullName>
    </submittedName>
</protein>
<reference evidence="1" key="1">
    <citation type="submission" date="2021-02" db="EMBL/GenBank/DDBJ databases">
        <authorList>
            <person name="Nowell W R."/>
        </authorList>
    </citation>
    <scope>NUCLEOTIDE SEQUENCE</scope>
</reference>
<comment type="caution">
    <text evidence="1">The sequence shown here is derived from an EMBL/GenBank/DDBJ whole genome shotgun (WGS) entry which is preliminary data.</text>
</comment>
<evidence type="ECO:0000313" key="1">
    <source>
        <dbReference type="EMBL" id="CAF5146477.1"/>
    </source>
</evidence>
<organism evidence="1 2">
    <name type="scientific">Rotaria socialis</name>
    <dbReference type="NCBI Taxonomy" id="392032"/>
    <lineage>
        <taxon>Eukaryota</taxon>
        <taxon>Metazoa</taxon>
        <taxon>Spiralia</taxon>
        <taxon>Gnathifera</taxon>
        <taxon>Rotifera</taxon>
        <taxon>Eurotatoria</taxon>
        <taxon>Bdelloidea</taxon>
        <taxon>Philodinida</taxon>
        <taxon>Philodinidae</taxon>
        <taxon>Rotaria</taxon>
    </lineage>
</organism>